<dbReference type="SMART" id="SM00346">
    <property type="entry name" value="HTH_ICLR"/>
    <property type="match status" value="1"/>
</dbReference>
<name>A0A138A3J0_9ACTN</name>
<dbReference type="PANTHER" id="PTHR30136">
    <property type="entry name" value="HELIX-TURN-HELIX TRANSCRIPTIONAL REGULATOR, ICLR FAMILY"/>
    <property type="match status" value="1"/>
</dbReference>
<dbReference type="Pfam" id="PF09339">
    <property type="entry name" value="HTH_IclR"/>
    <property type="match status" value="1"/>
</dbReference>
<dbReference type="AlphaFoldDB" id="A0A138A3J0"/>
<dbReference type="OrthoDB" id="7495200at2"/>
<dbReference type="EMBL" id="LSRF01000057">
    <property type="protein sequence ID" value="KXP05001.1"/>
    <property type="molecule type" value="Genomic_DNA"/>
</dbReference>
<dbReference type="PANTHER" id="PTHR30136:SF35">
    <property type="entry name" value="HTH-TYPE TRANSCRIPTIONAL REGULATOR RV1719"/>
    <property type="match status" value="1"/>
</dbReference>
<keyword evidence="1" id="KW-0805">Transcription regulation</keyword>
<dbReference type="InterPro" id="IPR029016">
    <property type="entry name" value="GAF-like_dom_sf"/>
</dbReference>
<dbReference type="EMBL" id="LSRE01000012">
    <property type="protein sequence ID" value="KXO98680.1"/>
    <property type="molecule type" value="Genomic_DNA"/>
</dbReference>
<organism evidence="5 6">
    <name type="scientific">Tsukamurella pseudospumae</name>
    <dbReference type="NCBI Taxonomy" id="239498"/>
    <lineage>
        <taxon>Bacteria</taxon>
        <taxon>Bacillati</taxon>
        <taxon>Actinomycetota</taxon>
        <taxon>Actinomycetes</taxon>
        <taxon>Mycobacteriales</taxon>
        <taxon>Tsukamurellaceae</taxon>
        <taxon>Tsukamurella</taxon>
    </lineage>
</organism>
<dbReference type="GO" id="GO:0003677">
    <property type="term" value="F:DNA binding"/>
    <property type="evidence" value="ECO:0007669"/>
    <property type="project" value="InterPro"/>
</dbReference>
<gene>
    <name evidence="5" type="ORF">AXK60_12580</name>
    <name evidence="4" type="ORF">AXK61_03630</name>
</gene>
<dbReference type="PROSITE" id="PS51077">
    <property type="entry name" value="HTH_ICLR"/>
    <property type="match status" value="1"/>
</dbReference>
<keyword evidence="2" id="KW-0804">Transcription</keyword>
<proteinExistence type="predicted"/>
<evidence type="ECO:0000313" key="6">
    <source>
        <dbReference type="Proteomes" id="UP000070258"/>
    </source>
</evidence>
<dbReference type="InterPro" id="IPR050707">
    <property type="entry name" value="HTH_MetabolicPath_Reg"/>
</dbReference>
<dbReference type="GO" id="GO:0003700">
    <property type="term" value="F:DNA-binding transcription factor activity"/>
    <property type="evidence" value="ECO:0007669"/>
    <property type="project" value="TreeGrafter"/>
</dbReference>
<dbReference type="Gene3D" id="1.10.10.10">
    <property type="entry name" value="Winged helix-like DNA-binding domain superfamily/Winged helix DNA-binding domain"/>
    <property type="match status" value="1"/>
</dbReference>
<feature type="domain" description="HTH iclR-type" evidence="3">
    <location>
        <begin position="19"/>
        <end position="82"/>
    </location>
</feature>
<dbReference type="Proteomes" id="UP000070409">
    <property type="component" value="Unassembled WGS sequence"/>
</dbReference>
<dbReference type="InterPro" id="IPR036390">
    <property type="entry name" value="WH_DNA-bd_sf"/>
</dbReference>
<comment type="caution">
    <text evidence="5">The sequence shown here is derived from an EMBL/GenBank/DDBJ whole genome shotgun (WGS) entry which is preliminary data.</text>
</comment>
<evidence type="ECO:0000313" key="4">
    <source>
        <dbReference type="EMBL" id="KXO98680.1"/>
    </source>
</evidence>
<evidence type="ECO:0000259" key="3">
    <source>
        <dbReference type="PROSITE" id="PS51077"/>
    </source>
</evidence>
<protein>
    <submittedName>
        <fullName evidence="5">ArsR family transcriptional regulator</fullName>
    </submittedName>
</protein>
<evidence type="ECO:0000313" key="7">
    <source>
        <dbReference type="Proteomes" id="UP000070409"/>
    </source>
</evidence>
<keyword evidence="7" id="KW-1185">Reference proteome</keyword>
<evidence type="ECO:0000313" key="5">
    <source>
        <dbReference type="EMBL" id="KXP05001.1"/>
    </source>
</evidence>
<evidence type="ECO:0000256" key="2">
    <source>
        <dbReference type="ARBA" id="ARBA00023163"/>
    </source>
</evidence>
<dbReference type="Gene3D" id="3.30.450.40">
    <property type="match status" value="1"/>
</dbReference>
<reference evidence="5" key="3">
    <citation type="submission" date="2016-02" db="EMBL/GenBank/DDBJ databases">
        <authorList>
            <person name="Teng J.L."/>
            <person name="Yang Y."/>
            <person name="Huang Y."/>
            <person name="Guo F."/>
            <person name="Wei W."/>
            <person name="Chen J.H."/>
            <person name="Wong S.Y."/>
            <person name="Lau S.K."/>
            <person name="Woo P.C."/>
        </authorList>
    </citation>
    <scope>NUCLEOTIDE SEQUENCE</scope>
    <source>
        <strain evidence="5">JCM 15929</strain>
    </source>
</reference>
<dbReference type="GO" id="GO:0045892">
    <property type="term" value="P:negative regulation of DNA-templated transcription"/>
    <property type="evidence" value="ECO:0007669"/>
    <property type="project" value="TreeGrafter"/>
</dbReference>
<reference evidence="6" key="2">
    <citation type="submission" date="2016-02" db="EMBL/GenBank/DDBJ databases">
        <authorList>
            <person name="Wen L."/>
            <person name="He K."/>
            <person name="Yang H."/>
        </authorList>
    </citation>
    <scope>NUCLEOTIDE SEQUENCE [LARGE SCALE GENOMIC DNA]</scope>
    <source>
        <strain evidence="6">JCM 15929</strain>
    </source>
</reference>
<accession>A0A138A3J0</accession>
<dbReference type="RefSeq" id="WP_068572996.1">
    <property type="nucleotide sequence ID" value="NZ_LSRE01000012.1"/>
</dbReference>
<reference evidence="4 7" key="1">
    <citation type="submission" date="2016-02" db="EMBL/GenBank/DDBJ databases">
        <authorList>
            <person name="Teng J.L."/>
            <person name="Tang Y."/>
            <person name="Huang Y."/>
            <person name="Guo F."/>
            <person name="Wei W."/>
            <person name="Chen J.H."/>
            <person name="Wong S.Y."/>
            <person name="Lau S.K."/>
            <person name="Woo P.C."/>
        </authorList>
    </citation>
    <scope>NUCLEOTIDE SEQUENCE [LARGE SCALE GENOMIC DNA]</scope>
    <source>
        <strain evidence="4 7">JCM 13375</strain>
    </source>
</reference>
<evidence type="ECO:0000256" key="1">
    <source>
        <dbReference type="ARBA" id="ARBA00023015"/>
    </source>
</evidence>
<dbReference type="InterPro" id="IPR005471">
    <property type="entry name" value="Tscrpt_reg_IclR_N"/>
</dbReference>
<dbReference type="SUPFAM" id="SSF55781">
    <property type="entry name" value="GAF domain-like"/>
    <property type="match status" value="1"/>
</dbReference>
<sequence length="307" mass="32729">MTDVEQAPEDAAPAAGRTSPPAGRVVAVLEFLARHEKERFGLSELARRVGLSKPTCLGIATTLVEAGYLLRDERDKTYRLGPALIPLGRAARTSLRADPAGGDILAGLWEAFGHPVSLSGVVGDRVTVLDVAVDPGRPAMVKVGDSYPFTPPIGLMYVLWDRTGRLERWLARDRIRADGDRLARVIEACRADGYLVELLTPAGQQLYRLMAGVPGDIPAELRALLGEVVAGIGDRVHLRGEADAPGETRNVSVISAPVYDADGAQAMVASLYVSDELDGRAIDERASALIAAADRVTVRIGGRKPGR</sequence>
<dbReference type="InterPro" id="IPR036388">
    <property type="entry name" value="WH-like_DNA-bd_sf"/>
</dbReference>
<dbReference type="Proteomes" id="UP000070258">
    <property type="component" value="Unassembled WGS sequence"/>
</dbReference>
<dbReference type="STRING" id="239498.AXK60_12580"/>
<dbReference type="SUPFAM" id="SSF46785">
    <property type="entry name" value="Winged helix' DNA-binding domain"/>
    <property type="match status" value="1"/>
</dbReference>